<comment type="caution">
    <text evidence="1">The sequence shown here is derived from an EMBL/GenBank/DDBJ whole genome shotgun (WGS) entry which is preliminary data.</text>
</comment>
<dbReference type="Proteomes" id="UP001054837">
    <property type="component" value="Unassembled WGS sequence"/>
</dbReference>
<evidence type="ECO:0000313" key="1">
    <source>
        <dbReference type="EMBL" id="GIY57827.1"/>
    </source>
</evidence>
<organism evidence="1 2">
    <name type="scientific">Caerostris darwini</name>
    <dbReference type="NCBI Taxonomy" id="1538125"/>
    <lineage>
        <taxon>Eukaryota</taxon>
        <taxon>Metazoa</taxon>
        <taxon>Ecdysozoa</taxon>
        <taxon>Arthropoda</taxon>
        <taxon>Chelicerata</taxon>
        <taxon>Arachnida</taxon>
        <taxon>Araneae</taxon>
        <taxon>Araneomorphae</taxon>
        <taxon>Entelegynae</taxon>
        <taxon>Araneoidea</taxon>
        <taxon>Araneidae</taxon>
        <taxon>Caerostris</taxon>
    </lineage>
</organism>
<name>A0AAV4UJ03_9ARAC</name>
<evidence type="ECO:0000313" key="2">
    <source>
        <dbReference type="Proteomes" id="UP001054837"/>
    </source>
</evidence>
<dbReference type="AlphaFoldDB" id="A0AAV4UJ03"/>
<sequence length="195" mass="22601">MGVVVSNLMCVCILSELKTYLKCLKEWEDKCERDTGLTFFDNDKMYESLLDVSSDLCDEDALLYAVVTENLKCLNETLETSPCYGEVQAAISEFKTSVTVDRDEEYSHPSRSYYCLRDLVEVECFTNDIQVKCGTLAAEATKEFVRRSYYIEFNCKADDVKLILSELDKYRLKSHHKEHLADALEELIRKYEKQD</sequence>
<proteinExistence type="predicted"/>
<protein>
    <submittedName>
        <fullName evidence="1">Uncharacterized protein</fullName>
    </submittedName>
</protein>
<gene>
    <name evidence="1" type="primary">AVEN_34859_1</name>
    <name evidence="1" type="ORF">CDAR_576411</name>
</gene>
<keyword evidence="2" id="KW-1185">Reference proteome</keyword>
<reference evidence="1 2" key="1">
    <citation type="submission" date="2021-06" db="EMBL/GenBank/DDBJ databases">
        <title>Caerostris darwini draft genome.</title>
        <authorList>
            <person name="Kono N."/>
            <person name="Arakawa K."/>
        </authorList>
    </citation>
    <scope>NUCLEOTIDE SEQUENCE [LARGE SCALE GENOMIC DNA]</scope>
</reference>
<accession>A0AAV4UJ03</accession>
<dbReference type="EMBL" id="BPLQ01011424">
    <property type="protein sequence ID" value="GIY57827.1"/>
    <property type="molecule type" value="Genomic_DNA"/>
</dbReference>